<dbReference type="Gene3D" id="1.25.40.10">
    <property type="entry name" value="Tetratricopeptide repeat domain"/>
    <property type="match status" value="1"/>
</dbReference>
<keyword evidence="2" id="KW-1185">Reference proteome</keyword>
<name>A0A165DIS0_9BASI</name>
<dbReference type="InterPro" id="IPR011990">
    <property type="entry name" value="TPR-like_helical_dom_sf"/>
</dbReference>
<dbReference type="AlphaFoldDB" id="A0A165DIS0"/>
<dbReference type="InParanoid" id="A0A165DIS0"/>
<accession>A0A165DIS0</accession>
<evidence type="ECO:0000313" key="2">
    <source>
        <dbReference type="Proteomes" id="UP000076842"/>
    </source>
</evidence>
<reference evidence="1 2" key="1">
    <citation type="journal article" date="2016" name="Mol. Biol. Evol.">
        <title>Comparative Genomics of Early-Diverging Mushroom-Forming Fungi Provides Insights into the Origins of Lignocellulose Decay Capabilities.</title>
        <authorList>
            <person name="Nagy L.G."/>
            <person name="Riley R."/>
            <person name="Tritt A."/>
            <person name="Adam C."/>
            <person name="Daum C."/>
            <person name="Floudas D."/>
            <person name="Sun H."/>
            <person name="Yadav J.S."/>
            <person name="Pangilinan J."/>
            <person name="Larsson K.H."/>
            <person name="Matsuura K."/>
            <person name="Barry K."/>
            <person name="Labutti K."/>
            <person name="Kuo R."/>
            <person name="Ohm R.A."/>
            <person name="Bhattacharya S.S."/>
            <person name="Shirouzu T."/>
            <person name="Yoshinaga Y."/>
            <person name="Martin F.M."/>
            <person name="Grigoriev I.V."/>
            <person name="Hibbett D.S."/>
        </authorList>
    </citation>
    <scope>NUCLEOTIDE SEQUENCE [LARGE SCALE GENOMIC DNA]</scope>
    <source>
        <strain evidence="1 2">HHB12733</strain>
    </source>
</reference>
<gene>
    <name evidence="1" type="ORF">CALCODRAFT_69603</name>
</gene>
<protein>
    <submittedName>
        <fullName evidence="1">Uncharacterized protein</fullName>
    </submittedName>
</protein>
<dbReference type="Proteomes" id="UP000076842">
    <property type="component" value="Unassembled WGS sequence"/>
</dbReference>
<dbReference type="EMBL" id="KV424052">
    <property type="protein sequence ID" value="KZT52895.1"/>
    <property type="molecule type" value="Genomic_DNA"/>
</dbReference>
<proteinExistence type="predicted"/>
<organism evidence="1 2">
    <name type="scientific">Calocera cornea HHB12733</name>
    <dbReference type="NCBI Taxonomy" id="1353952"/>
    <lineage>
        <taxon>Eukaryota</taxon>
        <taxon>Fungi</taxon>
        <taxon>Dikarya</taxon>
        <taxon>Basidiomycota</taxon>
        <taxon>Agaricomycotina</taxon>
        <taxon>Dacrymycetes</taxon>
        <taxon>Dacrymycetales</taxon>
        <taxon>Dacrymycetaceae</taxon>
        <taxon>Calocera</taxon>
    </lineage>
</organism>
<sequence>MLELAKVEFRAIGDRHGIAECTRFLAYTAKHQGCQDRAGVLFNESLEKFEELGVLHAVQECSRELTELYSWQAPVSSRRTPALIHSEQTGESWLNSVSCRTAEA</sequence>
<evidence type="ECO:0000313" key="1">
    <source>
        <dbReference type="EMBL" id="KZT52895.1"/>
    </source>
</evidence>